<dbReference type="Proteomes" id="UP000308600">
    <property type="component" value="Unassembled WGS sequence"/>
</dbReference>
<sequence>MSVNRQVVRFPPSGHKSHLNHLSVRSETWRRLENIHWFNESMLEQEIATWIDKNVPETPLGVQDSDDLTGERLSIPCAPWFHIAGNIERRPADIMRLAPWLDNLPLMTAQRMMHLVIPESQEWGFTLSHEDEVDKQIFQHFLWSRPIPEEELEEGRDRTEGSMIVAFQPPWILSDDDFTEFVNCKTFPPCYIYGNAFSTTLDSKERLWAKIWDLCVRRNTHWFVITTYNQWAFGVFSAGWTSVFISTIYPFDLHGPTILECLVYWVASAMHIPGAGELPQVPEPIAHRRPVLMHPTPVDIITPADSESNWDGKSDAIMTSAGAVGSISGAISDAGLPGLNAPIHRCAPFLEKVQDWVHDASPSYEIGPGAAKVERRCDRLITYPMTDNIGDWLVE</sequence>
<name>A0ACD3BFN3_9AGAR</name>
<gene>
    <name evidence="1" type="ORF">BDN72DRAFT_237532</name>
</gene>
<organism evidence="1 2">
    <name type="scientific">Pluteus cervinus</name>
    <dbReference type="NCBI Taxonomy" id="181527"/>
    <lineage>
        <taxon>Eukaryota</taxon>
        <taxon>Fungi</taxon>
        <taxon>Dikarya</taxon>
        <taxon>Basidiomycota</taxon>
        <taxon>Agaricomycotina</taxon>
        <taxon>Agaricomycetes</taxon>
        <taxon>Agaricomycetidae</taxon>
        <taxon>Agaricales</taxon>
        <taxon>Pluteineae</taxon>
        <taxon>Pluteaceae</taxon>
        <taxon>Pluteus</taxon>
    </lineage>
</organism>
<protein>
    <submittedName>
        <fullName evidence="1">Uncharacterized protein</fullName>
    </submittedName>
</protein>
<reference evidence="1 2" key="1">
    <citation type="journal article" date="2019" name="Nat. Ecol. Evol.">
        <title>Megaphylogeny resolves global patterns of mushroom evolution.</title>
        <authorList>
            <person name="Varga T."/>
            <person name="Krizsan K."/>
            <person name="Foldi C."/>
            <person name="Dima B."/>
            <person name="Sanchez-Garcia M."/>
            <person name="Sanchez-Ramirez S."/>
            <person name="Szollosi G.J."/>
            <person name="Szarkandi J.G."/>
            <person name="Papp V."/>
            <person name="Albert L."/>
            <person name="Andreopoulos W."/>
            <person name="Angelini C."/>
            <person name="Antonin V."/>
            <person name="Barry K.W."/>
            <person name="Bougher N.L."/>
            <person name="Buchanan P."/>
            <person name="Buyck B."/>
            <person name="Bense V."/>
            <person name="Catcheside P."/>
            <person name="Chovatia M."/>
            <person name="Cooper J."/>
            <person name="Damon W."/>
            <person name="Desjardin D."/>
            <person name="Finy P."/>
            <person name="Geml J."/>
            <person name="Haridas S."/>
            <person name="Hughes K."/>
            <person name="Justo A."/>
            <person name="Karasinski D."/>
            <person name="Kautmanova I."/>
            <person name="Kiss B."/>
            <person name="Kocsube S."/>
            <person name="Kotiranta H."/>
            <person name="LaButti K.M."/>
            <person name="Lechner B.E."/>
            <person name="Liimatainen K."/>
            <person name="Lipzen A."/>
            <person name="Lukacs Z."/>
            <person name="Mihaltcheva S."/>
            <person name="Morgado L.N."/>
            <person name="Niskanen T."/>
            <person name="Noordeloos M.E."/>
            <person name="Ohm R.A."/>
            <person name="Ortiz-Santana B."/>
            <person name="Ovrebo C."/>
            <person name="Racz N."/>
            <person name="Riley R."/>
            <person name="Savchenko A."/>
            <person name="Shiryaev A."/>
            <person name="Soop K."/>
            <person name="Spirin V."/>
            <person name="Szebenyi C."/>
            <person name="Tomsovsky M."/>
            <person name="Tulloss R.E."/>
            <person name="Uehling J."/>
            <person name="Grigoriev I.V."/>
            <person name="Vagvolgyi C."/>
            <person name="Papp T."/>
            <person name="Martin F.M."/>
            <person name="Miettinen O."/>
            <person name="Hibbett D.S."/>
            <person name="Nagy L.G."/>
        </authorList>
    </citation>
    <scope>NUCLEOTIDE SEQUENCE [LARGE SCALE GENOMIC DNA]</scope>
    <source>
        <strain evidence="1 2">NL-1719</strain>
    </source>
</reference>
<dbReference type="EMBL" id="ML208260">
    <property type="protein sequence ID" value="TFK76471.1"/>
    <property type="molecule type" value="Genomic_DNA"/>
</dbReference>
<accession>A0ACD3BFN3</accession>
<evidence type="ECO:0000313" key="2">
    <source>
        <dbReference type="Proteomes" id="UP000308600"/>
    </source>
</evidence>
<proteinExistence type="predicted"/>
<keyword evidence="2" id="KW-1185">Reference proteome</keyword>
<evidence type="ECO:0000313" key="1">
    <source>
        <dbReference type="EMBL" id="TFK76471.1"/>
    </source>
</evidence>